<dbReference type="RefSeq" id="WP_206643957.1">
    <property type="nucleotide sequence ID" value="NZ_CP071247.1"/>
</dbReference>
<dbReference type="Proteomes" id="UP000663555">
    <property type="component" value="Chromosome"/>
</dbReference>
<feature type="domain" description="Pyrrolo-quinoline quinone repeat" evidence="1">
    <location>
        <begin position="80"/>
        <end position="256"/>
    </location>
</feature>
<evidence type="ECO:0000259" key="1">
    <source>
        <dbReference type="Pfam" id="PF13360"/>
    </source>
</evidence>
<dbReference type="Pfam" id="PF13360">
    <property type="entry name" value="PQQ_2"/>
    <property type="match status" value="2"/>
</dbReference>
<dbReference type="InterPro" id="IPR011047">
    <property type="entry name" value="Quinoprotein_ADH-like_sf"/>
</dbReference>
<dbReference type="Gene3D" id="2.130.10.10">
    <property type="entry name" value="YVTN repeat-like/Quinoprotein amine dehydrogenase"/>
    <property type="match status" value="1"/>
</dbReference>
<gene>
    <name evidence="2" type="ORF">LPB19_16455</name>
</gene>
<evidence type="ECO:0000313" key="2">
    <source>
        <dbReference type="EMBL" id="QSP94738.1"/>
    </source>
</evidence>
<organism evidence="2 3">
    <name type="scientific">Marinobacter salinisoli</name>
    <dbReference type="NCBI Taxonomy" id="2769486"/>
    <lineage>
        <taxon>Bacteria</taxon>
        <taxon>Pseudomonadati</taxon>
        <taxon>Pseudomonadota</taxon>
        <taxon>Gammaproteobacteria</taxon>
        <taxon>Pseudomonadales</taxon>
        <taxon>Marinobacteraceae</taxon>
        <taxon>Marinobacter</taxon>
    </lineage>
</organism>
<dbReference type="PROSITE" id="PS51257">
    <property type="entry name" value="PROKAR_LIPOPROTEIN"/>
    <property type="match status" value="1"/>
</dbReference>
<feature type="domain" description="Pyrrolo-quinoline quinone repeat" evidence="1">
    <location>
        <begin position="262"/>
        <end position="389"/>
    </location>
</feature>
<dbReference type="InterPro" id="IPR002372">
    <property type="entry name" value="PQQ_rpt_dom"/>
</dbReference>
<reference evidence="2 3" key="1">
    <citation type="submission" date="2021-03" db="EMBL/GenBank/DDBJ databases">
        <title>Genome sequencing of Marinobacter sp. LPB0319.</title>
        <authorList>
            <person name="Kim J."/>
        </authorList>
    </citation>
    <scope>NUCLEOTIDE SEQUENCE [LARGE SCALE GENOMIC DNA]</scope>
    <source>
        <strain evidence="2 3">LPB0319</strain>
    </source>
</reference>
<protein>
    <recommendedName>
        <fullName evidence="1">Pyrrolo-quinoline quinone repeat domain-containing protein</fullName>
    </recommendedName>
</protein>
<dbReference type="PANTHER" id="PTHR34512">
    <property type="entry name" value="CELL SURFACE PROTEIN"/>
    <property type="match status" value="1"/>
</dbReference>
<sequence length="405" mass="44900">MPTKTWRQLPILLFIATVLIACTATIAPAWVATFNPKAQEEPDRLAWFDDMEVDSYGNVVVAASTIRASMELHIHDFALVKFDATGNRLWSRVLDLSTSRYKSDDSPLELVLDTADNIYVLVEQFRIVSEQESASGNYLISFDANGNERWRQELGEGTNFRTLTLANNQLYVSGPETRVFNLNGSQLLSFEHPHHVARSVAVNRNGDIALGGGSAVTLFNAQGQQLWHHRLSDRDWAFGETRFTLQGDLVATNALEENGGASLARFSATGELLWFKVFSAAYESYGLPGRPRVFEDYRGDLLLLASNEDGHRIVKLDAAGRVTWNRRGKKMISDAAMRDGDLFIVGGGTNAKYDTDGNRVAESSLREYIQITTGSAAIDGDRLYAGYSANVNGTFVLHLSQYLDQ</sequence>
<dbReference type="PANTHER" id="PTHR34512:SF30">
    <property type="entry name" value="OUTER MEMBRANE PROTEIN ASSEMBLY FACTOR BAMB"/>
    <property type="match status" value="1"/>
</dbReference>
<dbReference type="EMBL" id="CP071247">
    <property type="protein sequence ID" value="QSP94738.1"/>
    <property type="molecule type" value="Genomic_DNA"/>
</dbReference>
<keyword evidence="3" id="KW-1185">Reference proteome</keyword>
<dbReference type="SUPFAM" id="SSF50998">
    <property type="entry name" value="Quinoprotein alcohol dehydrogenase-like"/>
    <property type="match status" value="1"/>
</dbReference>
<accession>A0ABX7MR06</accession>
<evidence type="ECO:0000313" key="3">
    <source>
        <dbReference type="Proteomes" id="UP000663555"/>
    </source>
</evidence>
<dbReference type="InterPro" id="IPR015943">
    <property type="entry name" value="WD40/YVTN_repeat-like_dom_sf"/>
</dbReference>
<name>A0ABX7MR06_9GAMM</name>
<proteinExistence type="predicted"/>